<sequence length="193" mass="19793">MDITAPSPLRLTRRLTGRRALSRTLGTRGERRAALRARPWTGWAAGALGGALVAGSAFAALQALTPPAYASQALVQVVAEPGTGDPDRVIATELSIITSRTVVDAAARTLGLDPADLVVTAEQLRLSNTVVVATEQASPEEARRATSAVVARYLARTGGGATPQASAALLDRPSAGTPTRVPSRDLPLAALAG</sequence>
<accession>A0A6J4PBL8</accession>
<evidence type="ECO:0000313" key="1">
    <source>
        <dbReference type="EMBL" id="CAA9408220.1"/>
    </source>
</evidence>
<dbReference type="AlphaFoldDB" id="A0A6J4PBL8"/>
<dbReference type="EMBL" id="CADCUY010000268">
    <property type="protein sequence ID" value="CAA9408220.1"/>
    <property type="molecule type" value="Genomic_DNA"/>
</dbReference>
<reference evidence="1" key="1">
    <citation type="submission" date="2020-02" db="EMBL/GenBank/DDBJ databases">
        <authorList>
            <person name="Meier V. D."/>
        </authorList>
    </citation>
    <scope>NUCLEOTIDE SEQUENCE</scope>
    <source>
        <strain evidence="1">AVDCRST_MAG35</strain>
    </source>
</reference>
<protein>
    <submittedName>
        <fullName evidence="1">Uncharacterized protein</fullName>
    </submittedName>
</protein>
<gene>
    <name evidence="1" type="ORF">AVDCRST_MAG35-1284</name>
</gene>
<feature type="non-terminal residue" evidence="1">
    <location>
        <position position="193"/>
    </location>
</feature>
<organism evidence="1">
    <name type="scientific">uncultured Quadrisphaera sp</name>
    <dbReference type="NCBI Taxonomy" id="904978"/>
    <lineage>
        <taxon>Bacteria</taxon>
        <taxon>Bacillati</taxon>
        <taxon>Actinomycetota</taxon>
        <taxon>Actinomycetes</taxon>
        <taxon>Kineosporiales</taxon>
        <taxon>Kineosporiaceae</taxon>
        <taxon>Quadrisphaera</taxon>
        <taxon>environmental samples</taxon>
    </lineage>
</organism>
<proteinExistence type="predicted"/>
<name>A0A6J4PBL8_9ACTN</name>